<gene>
    <name evidence="1" type="ORF">M422DRAFT_255694</name>
</gene>
<dbReference type="PANTHER" id="PTHR34407:SF1">
    <property type="entry name" value="SGNH HYDROLASE-TYPE ESTERASE DOMAIN-CONTAINING PROTEIN"/>
    <property type="match status" value="1"/>
</dbReference>
<organism evidence="1 2">
    <name type="scientific">Sphaerobolus stellatus (strain SS14)</name>
    <dbReference type="NCBI Taxonomy" id="990650"/>
    <lineage>
        <taxon>Eukaryota</taxon>
        <taxon>Fungi</taxon>
        <taxon>Dikarya</taxon>
        <taxon>Basidiomycota</taxon>
        <taxon>Agaricomycotina</taxon>
        <taxon>Agaricomycetes</taxon>
        <taxon>Phallomycetidae</taxon>
        <taxon>Geastrales</taxon>
        <taxon>Sphaerobolaceae</taxon>
        <taxon>Sphaerobolus</taxon>
    </lineage>
</organism>
<dbReference type="InterPro" id="IPR036514">
    <property type="entry name" value="SGNH_hydro_sf"/>
</dbReference>
<dbReference type="OrthoDB" id="544608at2759"/>
<name>A0A0C9VS18_SPHS4</name>
<sequence>MAGKPTKIGILGGSVTKGHGLRRNQVENWTARFLEAWKALFPNSQTVLINGAVPATGSDYYSVCFGEHIDNDVDLVIVELMINDQRLERNAQAYEWLLRGLLELPKKPAVLNIHTIGLSFEFISTGGDFHTPIAEYYDSPVISVRNVLAHHIYKHSKLDEYYFGRLPDSDKPDWRHVNEKGHKVMADLLTAYTQRQICAVERAKADPRSWTDKSAGTLPGKDILEQVPRLRLLQKYDRTSVTGPVKPFCRSTRTKKHRLTPLETKGWATWTYKGRAEKPYLRATEPGASIKFNVEVGIINRVRITYLRSKTFGLGDVWCWVDDNKKEGQRLPGYWNVDHINAAVVGTVSDKVPAGKHVLTCEIMEETTDPGGGHEFRLVAIDAS</sequence>
<evidence type="ECO:0000313" key="1">
    <source>
        <dbReference type="EMBL" id="KIJ41190.1"/>
    </source>
</evidence>
<evidence type="ECO:0008006" key="3">
    <source>
        <dbReference type="Google" id="ProtNLM"/>
    </source>
</evidence>
<dbReference type="Proteomes" id="UP000054279">
    <property type="component" value="Unassembled WGS sequence"/>
</dbReference>
<dbReference type="AlphaFoldDB" id="A0A0C9VS18"/>
<dbReference type="SUPFAM" id="SSF52266">
    <property type="entry name" value="SGNH hydrolase"/>
    <property type="match status" value="1"/>
</dbReference>
<accession>A0A0C9VS18</accession>
<dbReference type="EMBL" id="KN837138">
    <property type="protein sequence ID" value="KIJ41190.1"/>
    <property type="molecule type" value="Genomic_DNA"/>
</dbReference>
<keyword evidence="2" id="KW-1185">Reference proteome</keyword>
<dbReference type="HOGENOM" id="CLU_034125_0_0_1"/>
<protein>
    <recommendedName>
        <fullName evidence="3">SGNH hydrolase-type esterase domain-containing protein</fullName>
    </recommendedName>
</protein>
<dbReference type="Gene3D" id="3.40.50.1110">
    <property type="entry name" value="SGNH hydrolase"/>
    <property type="match status" value="1"/>
</dbReference>
<dbReference type="PANTHER" id="PTHR34407">
    <property type="entry name" value="EXPRESSED PROTEIN"/>
    <property type="match status" value="1"/>
</dbReference>
<reference evidence="1 2" key="1">
    <citation type="submission" date="2014-06" db="EMBL/GenBank/DDBJ databases">
        <title>Evolutionary Origins and Diversification of the Mycorrhizal Mutualists.</title>
        <authorList>
            <consortium name="DOE Joint Genome Institute"/>
            <consortium name="Mycorrhizal Genomics Consortium"/>
            <person name="Kohler A."/>
            <person name="Kuo A."/>
            <person name="Nagy L.G."/>
            <person name="Floudas D."/>
            <person name="Copeland A."/>
            <person name="Barry K.W."/>
            <person name="Cichocki N."/>
            <person name="Veneault-Fourrey C."/>
            <person name="LaButti K."/>
            <person name="Lindquist E.A."/>
            <person name="Lipzen A."/>
            <person name="Lundell T."/>
            <person name="Morin E."/>
            <person name="Murat C."/>
            <person name="Riley R."/>
            <person name="Ohm R."/>
            <person name="Sun H."/>
            <person name="Tunlid A."/>
            <person name="Henrissat B."/>
            <person name="Grigoriev I.V."/>
            <person name="Hibbett D.S."/>
            <person name="Martin F."/>
        </authorList>
    </citation>
    <scope>NUCLEOTIDE SEQUENCE [LARGE SCALE GENOMIC DNA]</scope>
    <source>
        <strain evidence="1 2">SS14</strain>
    </source>
</reference>
<proteinExistence type="predicted"/>
<dbReference type="CDD" id="cd00229">
    <property type="entry name" value="SGNH_hydrolase"/>
    <property type="match status" value="1"/>
</dbReference>
<evidence type="ECO:0000313" key="2">
    <source>
        <dbReference type="Proteomes" id="UP000054279"/>
    </source>
</evidence>